<feature type="region of interest" description="Disordered" evidence="5">
    <location>
        <begin position="123"/>
        <end position="143"/>
    </location>
</feature>
<gene>
    <name evidence="7" type="ORF">CV102_20780</name>
</gene>
<reference evidence="7" key="1">
    <citation type="submission" date="2017-11" db="EMBL/GenBank/DDBJ databases">
        <authorList>
            <person name="Kajale S.C."/>
            <person name="Sharma A."/>
        </authorList>
    </citation>
    <scope>NUCLEOTIDE SEQUENCE</scope>
    <source>
        <strain evidence="7">LS1_42</strain>
    </source>
</reference>
<dbReference type="RefSeq" id="WP_148859920.1">
    <property type="nucleotide sequence ID" value="NZ_PHNJ01000015.1"/>
</dbReference>
<organism evidence="7 8">
    <name type="scientific">Natronococcus pandeyae</name>
    <dbReference type="NCBI Taxonomy" id="2055836"/>
    <lineage>
        <taxon>Archaea</taxon>
        <taxon>Methanobacteriati</taxon>
        <taxon>Methanobacteriota</taxon>
        <taxon>Stenosarchaea group</taxon>
        <taxon>Halobacteria</taxon>
        <taxon>Halobacteriales</taxon>
        <taxon>Natrialbaceae</taxon>
        <taxon>Natronococcus</taxon>
    </lineage>
</organism>
<dbReference type="PANTHER" id="PTHR37326:SF1">
    <property type="entry name" value="BLL3975 PROTEIN"/>
    <property type="match status" value="1"/>
</dbReference>
<evidence type="ECO:0000313" key="8">
    <source>
        <dbReference type="Proteomes" id="UP000766904"/>
    </source>
</evidence>
<dbReference type="Gene3D" id="3.40.630.10">
    <property type="entry name" value="Zn peptidases"/>
    <property type="match status" value="1"/>
</dbReference>
<keyword evidence="8" id="KW-1185">Reference proteome</keyword>
<evidence type="ECO:0000256" key="1">
    <source>
        <dbReference type="ARBA" id="ARBA00001947"/>
    </source>
</evidence>
<evidence type="ECO:0000259" key="6">
    <source>
        <dbReference type="Pfam" id="PF24827"/>
    </source>
</evidence>
<keyword evidence="4" id="KW-0862">Zinc</keyword>
<name>A0A8J8PXL3_9EURY</name>
<sequence length="286" mass="30571">MNDHSVDGQPEQRIESTTPSRRSFIASGTTVATAALIGVGSASADDGFGSVSRTTRTLQAGTEYETTAYIGESGESGPTAVVVGGIHGNELAGVEAAHNAREWEFDRGTLVVLPEANAPAVEEQTYSGPDGDLNQQFPSGEDPTTPIAREIWDLITEYDADVVIDMHSSMGIWGSDLGPDGYGQAIFPSAAGNSRATAERVADCMNRNVIDDSYPEDYEYTLGNTLSGEHPRLIHKVAADLEEAGYLTEVTRYETSLETQTEWANALAGYLLREHGIETSYAANSL</sequence>
<dbReference type="SUPFAM" id="SSF53187">
    <property type="entry name" value="Zn-dependent exopeptidases"/>
    <property type="match status" value="1"/>
</dbReference>
<dbReference type="Proteomes" id="UP000766904">
    <property type="component" value="Unassembled WGS sequence"/>
</dbReference>
<keyword evidence="3" id="KW-0378">Hydrolase</keyword>
<accession>A0A8J8PXL3</accession>
<evidence type="ECO:0000256" key="5">
    <source>
        <dbReference type="SAM" id="MobiDB-lite"/>
    </source>
</evidence>
<comment type="cofactor">
    <cofactor evidence="1">
        <name>Zn(2+)</name>
        <dbReference type="ChEBI" id="CHEBI:29105"/>
    </cofactor>
</comment>
<dbReference type="GO" id="GO:0046872">
    <property type="term" value="F:metal ion binding"/>
    <property type="evidence" value="ECO:0007669"/>
    <property type="project" value="UniProtKB-KW"/>
</dbReference>
<evidence type="ECO:0000256" key="2">
    <source>
        <dbReference type="ARBA" id="ARBA00022723"/>
    </source>
</evidence>
<evidence type="ECO:0000313" key="7">
    <source>
        <dbReference type="EMBL" id="TYL36716.1"/>
    </source>
</evidence>
<dbReference type="OrthoDB" id="170089at2157"/>
<dbReference type="PROSITE" id="PS51318">
    <property type="entry name" value="TAT"/>
    <property type="match status" value="1"/>
</dbReference>
<dbReference type="GO" id="GO:0016788">
    <property type="term" value="F:hydrolase activity, acting on ester bonds"/>
    <property type="evidence" value="ECO:0007669"/>
    <property type="project" value="InterPro"/>
</dbReference>
<comment type="caution">
    <text evidence="7">The sequence shown here is derived from an EMBL/GenBank/DDBJ whole genome shotgun (WGS) entry which is preliminary data.</text>
</comment>
<protein>
    <submittedName>
        <fullName evidence="7">Thioredoxin</fullName>
    </submittedName>
</protein>
<evidence type="ECO:0000256" key="4">
    <source>
        <dbReference type="ARBA" id="ARBA00022833"/>
    </source>
</evidence>
<feature type="domain" description="Succinylglutamate desuccinylase/Aspartoacylase catalytic" evidence="6">
    <location>
        <begin position="77"/>
        <end position="169"/>
    </location>
</feature>
<dbReference type="EMBL" id="PHNJ01000015">
    <property type="protein sequence ID" value="TYL36716.1"/>
    <property type="molecule type" value="Genomic_DNA"/>
</dbReference>
<feature type="compositionally biased region" description="Basic and acidic residues" evidence="5">
    <location>
        <begin position="1"/>
        <end position="14"/>
    </location>
</feature>
<dbReference type="InterPro" id="IPR053138">
    <property type="entry name" value="N-alpha-Ac-DABA_deacetylase"/>
</dbReference>
<feature type="region of interest" description="Disordered" evidence="5">
    <location>
        <begin position="1"/>
        <end position="22"/>
    </location>
</feature>
<evidence type="ECO:0000256" key="3">
    <source>
        <dbReference type="ARBA" id="ARBA00022801"/>
    </source>
</evidence>
<dbReference type="InterPro" id="IPR006311">
    <property type="entry name" value="TAT_signal"/>
</dbReference>
<dbReference type="InterPro" id="IPR055438">
    <property type="entry name" value="AstE_AspA_cat"/>
</dbReference>
<proteinExistence type="predicted"/>
<dbReference type="Pfam" id="PF24827">
    <property type="entry name" value="AstE_AspA_cat"/>
    <property type="match status" value="1"/>
</dbReference>
<dbReference type="AlphaFoldDB" id="A0A8J8PXL3"/>
<keyword evidence="2" id="KW-0479">Metal-binding</keyword>
<dbReference type="PANTHER" id="PTHR37326">
    <property type="entry name" value="BLL3975 PROTEIN"/>
    <property type="match status" value="1"/>
</dbReference>